<protein>
    <submittedName>
        <fullName evidence="1">Uncharacterized protein</fullName>
    </submittedName>
</protein>
<dbReference type="EMBL" id="LR215729">
    <property type="protein sequence ID" value="VEV97238.1"/>
    <property type="molecule type" value="Genomic_DNA"/>
</dbReference>
<sequence>MTGPDLSPTMHVQFLIFFAEHKKNGQANAEQRFDFWFVDCSQCRGACGRARRQWLWLG</sequence>
<name>A0A653E3R1_9PSED</name>
<dbReference type="AlphaFoldDB" id="A0A653E3R1"/>
<evidence type="ECO:0000313" key="1">
    <source>
        <dbReference type="EMBL" id="VEV97238.1"/>
    </source>
</evidence>
<accession>A0A653E3R1</accession>
<reference evidence="1" key="1">
    <citation type="submission" date="2019-02" db="EMBL/GenBank/DDBJ databases">
        <authorList>
            <consortium name="Genoscope - CEA"/>
            <person name="William W."/>
        </authorList>
    </citation>
    <scope>NUCLEOTIDE SEQUENCE [LARGE SCALE GENOMIC DNA]</scope>
    <source>
        <strain evidence="1">YSy11</strain>
    </source>
</reference>
<gene>
    <name evidence="1" type="ORF">PMYSY11_2192</name>
</gene>
<organism evidence="1">
    <name type="scientific">Pseudomonas marincola</name>
    <dbReference type="NCBI Taxonomy" id="437900"/>
    <lineage>
        <taxon>Bacteria</taxon>
        <taxon>Pseudomonadati</taxon>
        <taxon>Pseudomonadota</taxon>
        <taxon>Gammaproteobacteria</taxon>
        <taxon>Pseudomonadales</taxon>
        <taxon>Pseudomonadaceae</taxon>
        <taxon>Pseudomonas</taxon>
    </lineage>
</organism>
<proteinExistence type="predicted"/>